<evidence type="ECO:0000313" key="1">
    <source>
        <dbReference type="EMBL" id="UUZ45197.1"/>
    </source>
</evidence>
<proteinExistence type="predicted"/>
<name>A0AC61U579_9MICO</name>
<dbReference type="Proteomes" id="UP001059663">
    <property type="component" value="Chromosome"/>
</dbReference>
<evidence type="ECO:0000313" key="2">
    <source>
        <dbReference type="Proteomes" id="UP001059663"/>
    </source>
</evidence>
<accession>A0AC61U579</accession>
<organism evidence="1 2">
    <name type="scientific">Janibacter limosus</name>
    <dbReference type="NCBI Taxonomy" id="53458"/>
    <lineage>
        <taxon>Bacteria</taxon>
        <taxon>Bacillati</taxon>
        <taxon>Actinomycetota</taxon>
        <taxon>Actinomycetes</taxon>
        <taxon>Micrococcales</taxon>
        <taxon>Intrasporangiaceae</taxon>
        <taxon>Janibacter</taxon>
    </lineage>
</organism>
<gene>
    <name evidence="1" type="ORF">LP422_02710</name>
</gene>
<protein>
    <submittedName>
        <fullName evidence="1">Uncharacterized protein</fullName>
    </submittedName>
</protein>
<sequence length="65" mass="6676">MAGGHLVAEQQPTEGAERSPAGDTELLALTQESGDGLVGAVRHPSGTAVPQSLHHLRAVGRAARR</sequence>
<dbReference type="EMBL" id="CP087977">
    <property type="protein sequence ID" value="UUZ45197.1"/>
    <property type="molecule type" value="Genomic_DNA"/>
</dbReference>
<reference evidence="1" key="1">
    <citation type="submission" date="2021-11" db="EMBL/GenBank/DDBJ databases">
        <title>Study of the species diversity of bacterial strains isolated from a unique natural object - Shulgan-Tash cave (Bashkiria).</title>
        <authorList>
            <person name="Sazanova A.L."/>
            <person name="Chirak E.R."/>
            <person name="Safronova V.I."/>
        </authorList>
    </citation>
    <scope>NUCLEOTIDE SEQUENCE</scope>
    <source>
        <strain evidence="1">P1</strain>
    </source>
</reference>